<gene>
    <name evidence="2" type="ORF">KCV03_g234</name>
</gene>
<feature type="transmembrane region" description="Helical" evidence="1">
    <location>
        <begin position="833"/>
        <end position="853"/>
    </location>
</feature>
<protein>
    <submittedName>
        <fullName evidence="2">Uncharacterized protein</fullName>
    </submittedName>
</protein>
<organism evidence="2 3">
    <name type="scientific">Aureobasidium melanogenum</name>
    <name type="common">Aureobasidium pullulans var. melanogenum</name>
    <dbReference type="NCBI Taxonomy" id="46634"/>
    <lineage>
        <taxon>Eukaryota</taxon>
        <taxon>Fungi</taxon>
        <taxon>Dikarya</taxon>
        <taxon>Ascomycota</taxon>
        <taxon>Pezizomycotina</taxon>
        <taxon>Dothideomycetes</taxon>
        <taxon>Dothideomycetidae</taxon>
        <taxon>Dothideales</taxon>
        <taxon>Saccotheciaceae</taxon>
        <taxon>Aureobasidium</taxon>
    </lineage>
</organism>
<feature type="transmembrane region" description="Helical" evidence="1">
    <location>
        <begin position="859"/>
        <end position="892"/>
    </location>
</feature>
<sequence>LFFLVVQWELDFDIYLPANISTLDLEYPMTLFGHPLQSAENKIASWHALPNPVLSIAKYRRRSTITDSRPIRLHHMHRFLILRSHSIECILQILQRSIQVFTFPLPVRASNQSSWRVLFQPSSMWIMMEGFLTPALTASSTPLRAEDHKLAKDVKLAIRADVGKGHEREINAASFESQKRGFDIIAKIILSRLWIDPDPIESQSQTLQETRLRAGLYIPQSYGVHPAVTKDVLGRPGGITLRGVLVSDIAELQDMQRRQIKALIEERVDSLILGRFGRKEGRHGKTEGSQKGCGKYFSSRFQNMGHGAWLLPGIQPYEPGNSGGQHGLTSTLKGSFPLSEYAFSFLLPLIAQTFLHFSRRQLLKSRGEAMEGKRASCTALPMLDAGKRTEERFIVTWCTSRHHRRREHRDGNHGLPAFLGPVGALAGPPPWLGAGTSSYIPSQLMHLIRHHAVVAGVHISVETWGCWMVLGCSNFRVRHLASAAAFVASVASWLGSCRLCEEALLSHHGRAHVVASHTGRAALLHTALLAGVEATLLAAEALFLEAAVVAVILVTAQITSGLSLLDFNVFAQDLQGTFESSVDGSLTVKVASRTRPNCMKKFLKSASVASCETPPTKILLVRSCSSRGIALLGSICGMVSCGHDGHGRKTHDLAVKLVFLHHDDVDGLRVSESEETESARTSSCTITHDSALRDFAELIAQELGLLTICCLPVQTTDEHFAVKNSQRHDCAEEQAIFFEFPECLVQNPGSRTRSFALIVKTAVGNASDRTAEQDQVQVEFLNPCLQGHNKAVQAYMLVASRLAVILVICWHSRLPTLQAPANSSAHHVLYMRYFLRWGLVVIIASSAMIHLLSSTIVVTLVLVVVVVVPVLLGLLLLFVPTIVGVLTGGLVLTKRGRERLRELLERKERRRHLPMFAIGEGSSGRRERRELLVQKEKARRRSKEGQLWVKDRMKKTWGERSRRLRAVGVRSQKQLQSFICLISQANARCSHSIFHHLPKMTRAPTA</sequence>
<keyword evidence="1" id="KW-0812">Transmembrane</keyword>
<reference evidence="2" key="2">
    <citation type="submission" date="2021-08" db="EMBL/GenBank/DDBJ databases">
        <authorList>
            <person name="Gostincar C."/>
            <person name="Sun X."/>
            <person name="Song Z."/>
            <person name="Gunde-Cimerman N."/>
        </authorList>
    </citation>
    <scope>NUCLEOTIDE SEQUENCE</scope>
    <source>
        <strain evidence="2">EXF-8016</strain>
    </source>
</reference>
<accession>A0A9P8GQK3</accession>
<dbReference type="Proteomes" id="UP000767238">
    <property type="component" value="Unassembled WGS sequence"/>
</dbReference>
<feature type="non-terminal residue" evidence="2">
    <location>
        <position position="1006"/>
    </location>
</feature>
<feature type="transmembrane region" description="Helical" evidence="1">
    <location>
        <begin position="792"/>
        <end position="812"/>
    </location>
</feature>
<dbReference type="AlphaFoldDB" id="A0A9P8GQK3"/>
<proteinExistence type="predicted"/>
<dbReference type="EMBL" id="JAHFYH010000001">
    <property type="protein sequence ID" value="KAH0237940.1"/>
    <property type="molecule type" value="Genomic_DNA"/>
</dbReference>
<evidence type="ECO:0000256" key="1">
    <source>
        <dbReference type="SAM" id="Phobius"/>
    </source>
</evidence>
<evidence type="ECO:0000313" key="2">
    <source>
        <dbReference type="EMBL" id="KAH0237940.1"/>
    </source>
</evidence>
<keyword evidence="1" id="KW-1133">Transmembrane helix</keyword>
<keyword evidence="1" id="KW-0472">Membrane</keyword>
<comment type="caution">
    <text evidence="2">The sequence shown here is derived from an EMBL/GenBank/DDBJ whole genome shotgun (WGS) entry which is preliminary data.</text>
</comment>
<name>A0A9P8GQK3_AURME</name>
<feature type="non-terminal residue" evidence="2">
    <location>
        <position position="1"/>
    </location>
</feature>
<reference evidence="2" key="1">
    <citation type="journal article" date="2021" name="J Fungi (Basel)">
        <title>Virulence traits and population genomics of the black yeast Aureobasidium melanogenum.</title>
        <authorList>
            <person name="Cernosa A."/>
            <person name="Sun X."/>
            <person name="Gostincar C."/>
            <person name="Fang C."/>
            <person name="Gunde-Cimerman N."/>
            <person name="Song Z."/>
        </authorList>
    </citation>
    <scope>NUCLEOTIDE SEQUENCE</scope>
    <source>
        <strain evidence="2">EXF-8016</strain>
    </source>
</reference>
<evidence type="ECO:0000313" key="3">
    <source>
        <dbReference type="Proteomes" id="UP000767238"/>
    </source>
</evidence>